<sequence length="165" mass="18631">MSAKWLDSYVGQLRQQVGHRKLIIPSIRAIIRNAAGEVLFTRRREDGSWALPAGGIELGESIFECLQREVREETGLIAEDATLISVSTGPRFSTVNSYGDAYQGFEFLYRVDRWSGTITDETDETTGARFFLADNLPETSPGYWSEHQEEVFSDLRSFQGVPFIK</sequence>
<dbReference type="PROSITE" id="PS00893">
    <property type="entry name" value="NUDIX_BOX"/>
    <property type="match status" value="1"/>
</dbReference>
<evidence type="ECO:0000256" key="1">
    <source>
        <dbReference type="ARBA" id="ARBA00001946"/>
    </source>
</evidence>
<dbReference type="OrthoDB" id="9787476at2"/>
<evidence type="ECO:0000256" key="2">
    <source>
        <dbReference type="ARBA" id="ARBA00022801"/>
    </source>
</evidence>
<protein>
    <submittedName>
        <fullName evidence="5">NUDIX domain-containing protein</fullName>
    </submittedName>
</protein>
<keyword evidence="2 3" id="KW-0378">Hydrolase</keyword>
<dbReference type="Gene3D" id="3.90.79.10">
    <property type="entry name" value="Nucleoside Triphosphate Pyrophosphohydrolase"/>
    <property type="match status" value="1"/>
</dbReference>
<gene>
    <name evidence="5" type="ORF">EYB31_32070</name>
</gene>
<dbReference type="InterPro" id="IPR015797">
    <property type="entry name" value="NUDIX_hydrolase-like_dom_sf"/>
</dbReference>
<dbReference type="RefSeq" id="WP_131017597.1">
    <property type="nucleotide sequence ID" value="NZ_SIRE01000029.1"/>
</dbReference>
<evidence type="ECO:0000313" key="6">
    <source>
        <dbReference type="Proteomes" id="UP000293142"/>
    </source>
</evidence>
<comment type="similarity">
    <text evidence="3">Belongs to the Nudix hydrolase family.</text>
</comment>
<evidence type="ECO:0000313" key="5">
    <source>
        <dbReference type="EMBL" id="TBL70880.1"/>
    </source>
</evidence>
<dbReference type="PRINTS" id="PR00502">
    <property type="entry name" value="NUDIXFAMILY"/>
</dbReference>
<keyword evidence="6" id="KW-1185">Reference proteome</keyword>
<dbReference type="GO" id="GO:0016787">
    <property type="term" value="F:hydrolase activity"/>
    <property type="evidence" value="ECO:0007669"/>
    <property type="project" value="UniProtKB-KW"/>
</dbReference>
<dbReference type="PANTHER" id="PTHR43046:SF14">
    <property type="entry name" value="MUTT_NUDIX FAMILY PROTEIN"/>
    <property type="match status" value="1"/>
</dbReference>
<dbReference type="AlphaFoldDB" id="A0A4Q9DIE7"/>
<feature type="domain" description="Nudix hydrolase" evidence="4">
    <location>
        <begin position="22"/>
        <end position="153"/>
    </location>
</feature>
<dbReference type="PROSITE" id="PS51462">
    <property type="entry name" value="NUDIX"/>
    <property type="match status" value="1"/>
</dbReference>
<dbReference type="Pfam" id="PF00293">
    <property type="entry name" value="NUDIX"/>
    <property type="match status" value="1"/>
</dbReference>
<dbReference type="InterPro" id="IPR020084">
    <property type="entry name" value="NUDIX_hydrolase_CS"/>
</dbReference>
<organism evidence="5 6">
    <name type="scientific">Paenibacillus thalictri</name>
    <dbReference type="NCBI Taxonomy" id="2527873"/>
    <lineage>
        <taxon>Bacteria</taxon>
        <taxon>Bacillati</taxon>
        <taxon>Bacillota</taxon>
        <taxon>Bacilli</taxon>
        <taxon>Bacillales</taxon>
        <taxon>Paenibacillaceae</taxon>
        <taxon>Paenibacillus</taxon>
    </lineage>
</organism>
<comment type="caution">
    <text evidence="5">The sequence shown here is derived from an EMBL/GenBank/DDBJ whole genome shotgun (WGS) entry which is preliminary data.</text>
</comment>
<comment type="cofactor">
    <cofactor evidence="1">
        <name>Mg(2+)</name>
        <dbReference type="ChEBI" id="CHEBI:18420"/>
    </cofactor>
</comment>
<proteinExistence type="inferred from homology"/>
<accession>A0A4Q9DIE7</accession>
<evidence type="ECO:0000256" key="3">
    <source>
        <dbReference type="RuleBase" id="RU003476"/>
    </source>
</evidence>
<name>A0A4Q9DIE7_9BACL</name>
<dbReference type="InterPro" id="IPR000086">
    <property type="entry name" value="NUDIX_hydrolase_dom"/>
</dbReference>
<reference evidence="5 6" key="1">
    <citation type="submission" date="2019-02" db="EMBL/GenBank/DDBJ databases">
        <title>Paenibacillus sp. nov., isolated from surface-sterilized tissue of Thalictrum simplex L.</title>
        <authorList>
            <person name="Tuo L."/>
        </authorList>
    </citation>
    <scope>NUCLEOTIDE SEQUENCE [LARGE SCALE GENOMIC DNA]</scope>
    <source>
        <strain evidence="5 6">N2SHLJ1</strain>
    </source>
</reference>
<dbReference type="EMBL" id="SIRE01000029">
    <property type="protein sequence ID" value="TBL70880.1"/>
    <property type="molecule type" value="Genomic_DNA"/>
</dbReference>
<dbReference type="InterPro" id="IPR020476">
    <property type="entry name" value="Nudix_hydrolase"/>
</dbReference>
<dbReference type="Proteomes" id="UP000293142">
    <property type="component" value="Unassembled WGS sequence"/>
</dbReference>
<dbReference type="SUPFAM" id="SSF55811">
    <property type="entry name" value="Nudix"/>
    <property type="match status" value="1"/>
</dbReference>
<evidence type="ECO:0000259" key="4">
    <source>
        <dbReference type="PROSITE" id="PS51462"/>
    </source>
</evidence>
<dbReference type="PANTHER" id="PTHR43046">
    <property type="entry name" value="GDP-MANNOSE MANNOSYL HYDROLASE"/>
    <property type="match status" value="1"/>
</dbReference>